<protein>
    <recommendedName>
        <fullName evidence="2">Protein kinase domain-containing protein</fullName>
    </recommendedName>
</protein>
<dbReference type="AlphaFoldDB" id="A0A8J2RQG1"/>
<dbReference type="Gene3D" id="1.10.510.10">
    <property type="entry name" value="Transferase(Phosphotransferase) domain 1"/>
    <property type="match status" value="1"/>
</dbReference>
<gene>
    <name evidence="3" type="ORF">DGAL_LOCUS12119</name>
</gene>
<dbReference type="Gene3D" id="3.30.200.20">
    <property type="entry name" value="Phosphorylase Kinase, domain 1"/>
    <property type="match status" value="1"/>
</dbReference>
<dbReference type="SUPFAM" id="SSF56112">
    <property type="entry name" value="Protein kinase-like (PK-like)"/>
    <property type="match status" value="1"/>
</dbReference>
<evidence type="ECO:0000313" key="3">
    <source>
        <dbReference type="EMBL" id="CAH0108719.1"/>
    </source>
</evidence>
<feature type="binding site" evidence="1">
    <location>
        <position position="41"/>
    </location>
    <ligand>
        <name>ATP</name>
        <dbReference type="ChEBI" id="CHEBI:30616"/>
    </ligand>
</feature>
<dbReference type="InterPro" id="IPR045133">
    <property type="entry name" value="IRE1/2-like"/>
</dbReference>
<dbReference type="GO" id="GO:0004674">
    <property type="term" value="F:protein serine/threonine kinase activity"/>
    <property type="evidence" value="ECO:0007669"/>
    <property type="project" value="InterPro"/>
</dbReference>
<dbReference type="EMBL" id="CAKKLH010000287">
    <property type="protein sequence ID" value="CAH0108719.1"/>
    <property type="molecule type" value="Genomic_DNA"/>
</dbReference>
<dbReference type="OrthoDB" id="4062651at2759"/>
<dbReference type="GO" id="GO:1990604">
    <property type="term" value="C:IRE1-TRAF2-ASK1 complex"/>
    <property type="evidence" value="ECO:0007669"/>
    <property type="project" value="TreeGrafter"/>
</dbReference>
<dbReference type="InterPro" id="IPR011009">
    <property type="entry name" value="Kinase-like_dom_sf"/>
</dbReference>
<dbReference type="GO" id="GO:0051082">
    <property type="term" value="F:unfolded protein binding"/>
    <property type="evidence" value="ECO:0007669"/>
    <property type="project" value="TreeGrafter"/>
</dbReference>
<accession>A0A8J2RQG1</accession>
<dbReference type="PANTHER" id="PTHR13954:SF6">
    <property type="entry name" value="NON-SPECIFIC SERINE_THREONINE PROTEIN KINASE"/>
    <property type="match status" value="1"/>
</dbReference>
<feature type="domain" description="Protein kinase" evidence="2">
    <location>
        <begin position="14"/>
        <end position="274"/>
    </location>
</feature>
<dbReference type="PANTHER" id="PTHR13954">
    <property type="entry name" value="IRE1-RELATED"/>
    <property type="match status" value="1"/>
</dbReference>
<dbReference type="PROSITE" id="PS00109">
    <property type="entry name" value="PROTEIN_KINASE_TYR"/>
    <property type="match status" value="1"/>
</dbReference>
<proteinExistence type="predicted"/>
<name>A0A8J2RQG1_9CRUS</name>
<dbReference type="Pfam" id="PF00069">
    <property type="entry name" value="Pkinase"/>
    <property type="match status" value="1"/>
</dbReference>
<dbReference type="GO" id="GO:0036498">
    <property type="term" value="P:IRE1-mediated unfolded protein response"/>
    <property type="evidence" value="ECO:0007669"/>
    <property type="project" value="TreeGrafter"/>
</dbReference>
<dbReference type="Proteomes" id="UP000789390">
    <property type="component" value="Unassembled WGS sequence"/>
</dbReference>
<dbReference type="InterPro" id="IPR017441">
    <property type="entry name" value="Protein_kinase_ATP_BS"/>
</dbReference>
<sequence>MEDDFTMEEIEVVIDRSQILGRGAYATVFVGKWRNQDVAVKRIQHHDLLTDREEKAMKNLDHPNIIKLLAFEEDNDFKYLILELSFATIEDYCNKKYTGKMPPDPAALYQMADGLSYIHSNNLVHRDVSTGNVLIAPNGDQDVLLKISDFGFCKPASDTGSFSMSQGSKGTKRFVAPEMLLLMDVKGDKPRGKASSDIFSMGCLFFTYLTRGRHPFSNGSVHTIPLNIIENKQFLESLDERHKFALPLIQEMIQPDPEMRLALDKVKEQLLPFVIAPSV</sequence>
<dbReference type="PROSITE" id="PS00107">
    <property type="entry name" value="PROTEIN_KINASE_ATP"/>
    <property type="match status" value="1"/>
</dbReference>
<reference evidence="3" key="1">
    <citation type="submission" date="2021-11" db="EMBL/GenBank/DDBJ databases">
        <authorList>
            <person name="Schell T."/>
        </authorList>
    </citation>
    <scope>NUCLEOTIDE SEQUENCE</scope>
    <source>
        <strain evidence="3">M5</strain>
    </source>
</reference>
<dbReference type="GO" id="GO:0005524">
    <property type="term" value="F:ATP binding"/>
    <property type="evidence" value="ECO:0007669"/>
    <property type="project" value="UniProtKB-UniRule"/>
</dbReference>
<evidence type="ECO:0000313" key="4">
    <source>
        <dbReference type="Proteomes" id="UP000789390"/>
    </source>
</evidence>
<dbReference type="GO" id="GO:0004521">
    <property type="term" value="F:RNA endonuclease activity"/>
    <property type="evidence" value="ECO:0007669"/>
    <property type="project" value="InterPro"/>
</dbReference>
<organism evidence="3 4">
    <name type="scientific">Daphnia galeata</name>
    <dbReference type="NCBI Taxonomy" id="27404"/>
    <lineage>
        <taxon>Eukaryota</taxon>
        <taxon>Metazoa</taxon>
        <taxon>Ecdysozoa</taxon>
        <taxon>Arthropoda</taxon>
        <taxon>Crustacea</taxon>
        <taxon>Branchiopoda</taxon>
        <taxon>Diplostraca</taxon>
        <taxon>Cladocera</taxon>
        <taxon>Anomopoda</taxon>
        <taxon>Daphniidae</taxon>
        <taxon>Daphnia</taxon>
    </lineage>
</organism>
<keyword evidence="1" id="KW-0547">Nucleotide-binding</keyword>
<keyword evidence="1" id="KW-0067">ATP-binding</keyword>
<evidence type="ECO:0000259" key="2">
    <source>
        <dbReference type="PROSITE" id="PS50011"/>
    </source>
</evidence>
<dbReference type="InterPro" id="IPR008266">
    <property type="entry name" value="Tyr_kinase_AS"/>
</dbReference>
<dbReference type="PROSITE" id="PS50011">
    <property type="entry name" value="PROTEIN_KINASE_DOM"/>
    <property type="match status" value="1"/>
</dbReference>
<evidence type="ECO:0000256" key="1">
    <source>
        <dbReference type="PROSITE-ProRule" id="PRU10141"/>
    </source>
</evidence>
<dbReference type="InterPro" id="IPR000719">
    <property type="entry name" value="Prot_kinase_dom"/>
</dbReference>
<comment type="caution">
    <text evidence="3">The sequence shown here is derived from an EMBL/GenBank/DDBJ whole genome shotgun (WGS) entry which is preliminary data.</text>
</comment>
<dbReference type="GO" id="GO:0070059">
    <property type="term" value="P:intrinsic apoptotic signaling pathway in response to endoplasmic reticulum stress"/>
    <property type="evidence" value="ECO:0007669"/>
    <property type="project" value="TreeGrafter"/>
</dbReference>
<keyword evidence="4" id="KW-1185">Reference proteome</keyword>